<keyword evidence="7" id="KW-1185">Reference proteome</keyword>
<dbReference type="RefSeq" id="XP_006694273.1">
    <property type="nucleotide sequence ID" value="XM_006694210.1"/>
</dbReference>
<evidence type="ECO:0000313" key="7">
    <source>
        <dbReference type="Proteomes" id="UP000008066"/>
    </source>
</evidence>
<dbReference type="PANTHER" id="PTHR30266">
    <property type="entry name" value="MECHANOSENSITIVE CHANNEL MSCL"/>
    <property type="match status" value="1"/>
</dbReference>
<dbReference type="OMA" id="ARRFWDG"/>
<evidence type="ECO:0000313" key="6">
    <source>
        <dbReference type="EMBL" id="EGS21977.1"/>
    </source>
</evidence>
<dbReference type="FunFam" id="1.10.1200.120:FF:000004">
    <property type="entry name" value="Ion channel, putative"/>
    <property type="match status" value="1"/>
</dbReference>
<dbReference type="STRING" id="759272.G0S8L7"/>
<evidence type="ECO:0000256" key="4">
    <source>
        <dbReference type="ARBA" id="ARBA00023136"/>
    </source>
</evidence>
<keyword evidence="3 5" id="KW-1133">Transmembrane helix</keyword>
<dbReference type="GO" id="GO:0008381">
    <property type="term" value="F:mechanosensitive monoatomic ion channel activity"/>
    <property type="evidence" value="ECO:0007669"/>
    <property type="project" value="TreeGrafter"/>
</dbReference>
<dbReference type="Proteomes" id="UP000008066">
    <property type="component" value="Unassembled WGS sequence"/>
</dbReference>
<name>G0S8L7_CHATD</name>
<dbReference type="KEGG" id="cthr:CTHT_0038530"/>
<feature type="transmembrane region" description="Helical" evidence="5">
    <location>
        <begin position="122"/>
        <end position="142"/>
    </location>
</feature>
<dbReference type="Pfam" id="PF01741">
    <property type="entry name" value="MscL"/>
    <property type="match status" value="1"/>
</dbReference>
<dbReference type="InterPro" id="IPR036019">
    <property type="entry name" value="MscL_channel"/>
</dbReference>
<protein>
    <submittedName>
        <fullName evidence="6">Ion channel-like protein</fullName>
    </submittedName>
</protein>
<dbReference type="SUPFAM" id="SSF81330">
    <property type="entry name" value="Gated mechanosensitive channel"/>
    <property type="match status" value="1"/>
</dbReference>
<dbReference type="AlphaFoldDB" id="G0S8L7"/>
<gene>
    <name evidence="6" type="ORF">CTHT_0038530</name>
</gene>
<dbReference type="GO" id="GO:0003677">
    <property type="term" value="F:DNA binding"/>
    <property type="evidence" value="ECO:0007669"/>
    <property type="project" value="InterPro"/>
</dbReference>
<dbReference type="GeneID" id="18257891"/>
<evidence type="ECO:0000256" key="3">
    <source>
        <dbReference type="ARBA" id="ARBA00022989"/>
    </source>
</evidence>
<sequence length="180" mass="20141">MPIRLPVPSPIEDPEFLATTHRHARRVIDGFISFAFQGNVLEIAVGLIAANMFTGLVTSLVSDLLLPMLSILLPPLDKNLEEKFAVLRPGPSHKEGNRYNTIAQARQDGAVVMAYGVFLNQLINFLGVGFALYILASVYQHFTRDPIIKHKTKCKYCRQEISDMVPRPTPISYQLMDTLC</sequence>
<keyword evidence="2 5" id="KW-0812">Transmembrane</keyword>
<comment type="subcellular location">
    <subcellularLocation>
        <location evidence="1">Membrane</location>
        <topology evidence="1">Multi-pass membrane protein</topology>
    </subcellularLocation>
</comment>
<dbReference type="GO" id="GO:0016020">
    <property type="term" value="C:membrane"/>
    <property type="evidence" value="ECO:0007669"/>
    <property type="project" value="UniProtKB-SubCell"/>
</dbReference>
<organism evidence="7">
    <name type="scientific">Chaetomium thermophilum (strain DSM 1495 / CBS 144.50 / IMI 039719)</name>
    <name type="common">Thermochaetoides thermophila</name>
    <dbReference type="NCBI Taxonomy" id="759272"/>
    <lineage>
        <taxon>Eukaryota</taxon>
        <taxon>Fungi</taxon>
        <taxon>Dikarya</taxon>
        <taxon>Ascomycota</taxon>
        <taxon>Pezizomycotina</taxon>
        <taxon>Sordariomycetes</taxon>
        <taxon>Sordariomycetidae</taxon>
        <taxon>Sordariales</taxon>
        <taxon>Chaetomiaceae</taxon>
        <taxon>Thermochaetoides</taxon>
    </lineage>
</organism>
<dbReference type="InterPro" id="IPR037673">
    <property type="entry name" value="MSC/AndL"/>
</dbReference>
<evidence type="ECO:0000256" key="5">
    <source>
        <dbReference type="SAM" id="Phobius"/>
    </source>
</evidence>
<dbReference type="EMBL" id="GL988041">
    <property type="protein sequence ID" value="EGS21977.1"/>
    <property type="molecule type" value="Genomic_DNA"/>
</dbReference>
<evidence type="ECO:0000256" key="2">
    <source>
        <dbReference type="ARBA" id="ARBA00022692"/>
    </source>
</evidence>
<dbReference type="OrthoDB" id="10010920at2759"/>
<dbReference type="GO" id="GO:0008270">
    <property type="term" value="F:zinc ion binding"/>
    <property type="evidence" value="ECO:0007669"/>
    <property type="project" value="UniProtKB-KW"/>
</dbReference>
<keyword evidence="4 5" id="KW-0472">Membrane</keyword>
<proteinExistence type="predicted"/>
<dbReference type="HOGENOM" id="CLU_095787_2_0_1"/>
<dbReference type="Gene3D" id="1.10.1200.120">
    <property type="entry name" value="Large-conductance mechanosensitive channel, MscL, domain 1"/>
    <property type="match status" value="1"/>
</dbReference>
<dbReference type="eggNOG" id="ENOG502S7M9">
    <property type="taxonomic scope" value="Eukaryota"/>
</dbReference>
<reference evidence="6 7" key="1">
    <citation type="journal article" date="2011" name="Cell">
        <title>Insight into structure and assembly of the nuclear pore complex by utilizing the genome of a eukaryotic thermophile.</title>
        <authorList>
            <person name="Amlacher S."/>
            <person name="Sarges P."/>
            <person name="Flemming D."/>
            <person name="van Noort V."/>
            <person name="Kunze R."/>
            <person name="Devos D.P."/>
            <person name="Arumugam M."/>
            <person name="Bork P."/>
            <person name="Hurt E."/>
        </authorList>
    </citation>
    <scope>NUCLEOTIDE SEQUENCE [LARGE SCALE GENOMIC DNA]</scope>
    <source>
        <strain evidence="7">DSM 1495 / CBS 144.50 / IMI 039719</strain>
    </source>
</reference>
<accession>G0S8L7</accession>
<dbReference type="PANTHER" id="PTHR30266:SF2">
    <property type="entry name" value="LARGE-CONDUCTANCE MECHANOSENSITIVE CHANNEL"/>
    <property type="match status" value="1"/>
</dbReference>
<evidence type="ECO:0000256" key="1">
    <source>
        <dbReference type="ARBA" id="ARBA00004141"/>
    </source>
</evidence>